<sequence length="130" mass="14809">MSTELREGSTRLDAAMTRRHRLDEQVVALETFERRLAERVHAARTSPGRSDSVRELLSRLLGVRARLQEAELARTEAVAAESRLRDSAREEQDRVERTRREADDREEFYRACLSAPSLRASEKAGDLVSS</sequence>
<evidence type="ECO:0000313" key="2">
    <source>
        <dbReference type="EMBL" id="MFC4834209.1"/>
    </source>
</evidence>
<gene>
    <name evidence="2" type="ORF">ACFPEL_17465</name>
</gene>
<proteinExistence type="predicted"/>
<dbReference type="Proteomes" id="UP001595909">
    <property type="component" value="Unassembled WGS sequence"/>
</dbReference>
<evidence type="ECO:0000256" key="1">
    <source>
        <dbReference type="SAM" id="MobiDB-lite"/>
    </source>
</evidence>
<evidence type="ECO:0000313" key="3">
    <source>
        <dbReference type="Proteomes" id="UP001595909"/>
    </source>
</evidence>
<evidence type="ECO:0008006" key="4">
    <source>
        <dbReference type="Google" id="ProtNLM"/>
    </source>
</evidence>
<keyword evidence="3" id="KW-1185">Reference proteome</keyword>
<organism evidence="2 3">
    <name type="scientific">Actinomycetospora chibensis</name>
    <dbReference type="NCBI Taxonomy" id="663606"/>
    <lineage>
        <taxon>Bacteria</taxon>
        <taxon>Bacillati</taxon>
        <taxon>Actinomycetota</taxon>
        <taxon>Actinomycetes</taxon>
        <taxon>Pseudonocardiales</taxon>
        <taxon>Pseudonocardiaceae</taxon>
        <taxon>Actinomycetospora</taxon>
    </lineage>
</organism>
<accession>A0ABV9RL19</accession>
<protein>
    <recommendedName>
        <fullName evidence="4">Flagellar FliJ protein</fullName>
    </recommendedName>
</protein>
<name>A0ABV9RL19_9PSEU</name>
<feature type="region of interest" description="Disordered" evidence="1">
    <location>
        <begin position="82"/>
        <end position="104"/>
    </location>
</feature>
<dbReference type="RefSeq" id="WP_274191907.1">
    <property type="nucleotide sequence ID" value="NZ_BAABHN010000038.1"/>
</dbReference>
<comment type="caution">
    <text evidence="2">The sequence shown here is derived from an EMBL/GenBank/DDBJ whole genome shotgun (WGS) entry which is preliminary data.</text>
</comment>
<reference evidence="3" key="1">
    <citation type="journal article" date="2019" name="Int. J. Syst. Evol. Microbiol.">
        <title>The Global Catalogue of Microorganisms (GCM) 10K type strain sequencing project: providing services to taxonomists for standard genome sequencing and annotation.</title>
        <authorList>
            <consortium name="The Broad Institute Genomics Platform"/>
            <consortium name="The Broad Institute Genome Sequencing Center for Infectious Disease"/>
            <person name="Wu L."/>
            <person name="Ma J."/>
        </authorList>
    </citation>
    <scope>NUCLEOTIDE SEQUENCE [LARGE SCALE GENOMIC DNA]</scope>
    <source>
        <strain evidence="3">CCUG 50347</strain>
    </source>
</reference>
<dbReference type="EMBL" id="JBHSIM010000038">
    <property type="protein sequence ID" value="MFC4834209.1"/>
    <property type="molecule type" value="Genomic_DNA"/>
</dbReference>